<dbReference type="AlphaFoldDB" id="A0AAE1B4J0"/>
<proteinExistence type="predicted"/>
<evidence type="ECO:0000256" key="1">
    <source>
        <dbReference type="SAM" id="MobiDB-lite"/>
    </source>
</evidence>
<dbReference type="EMBL" id="JAWDGP010000571">
    <property type="protein sequence ID" value="KAK3799432.1"/>
    <property type="molecule type" value="Genomic_DNA"/>
</dbReference>
<organism evidence="2 3">
    <name type="scientific">Elysia crispata</name>
    <name type="common">lettuce slug</name>
    <dbReference type="NCBI Taxonomy" id="231223"/>
    <lineage>
        <taxon>Eukaryota</taxon>
        <taxon>Metazoa</taxon>
        <taxon>Spiralia</taxon>
        <taxon>Lophotrochozoa</taxon>
        <taxon>Mollusca</taxon>
        <taxon>Gastropoda</taxon>
        <taxon>Heterobranchia</taxon>
        <taxon>Euthyneura</taxon>
        <taxon>Panpulmonata</taxon>
        <taxon>Sacoglossa</taxon>
        <taxon>Placobranchoidea</taxon>
        <taxon>Plakobranchidae</taxon>
        <taxon>Elysia</taxon>
    </lineage>
</organism>
<protein>
    <submittedName>
        <fullName evidence="2">Uncharacterized protein</fullName>
    </submittedName>
</protein>
<gene>
    <name evidence="2" type="ORF">RRG08_009975</name>
</gene>
<comment type="caution">
    <text evidence="2">The sequence shown here is derived from an EMBL/GenBank/DDBJ whole genome shotgun (WGS) entry which is preliminary data.</text>
</comment>
<name>A0AAE1B4J0_9GAST</name>
<sequence>MTIRNSTVYVKTVGWKNALILQTSNTRRKGPQGGQARESNGQEGVNAVFSLTPGCRIIVPATRWSPAPNCCNY</sequence>
<reference evidence="2" key="1">
    <citation type="journal article" date="2023" name="G3 (Bethesda)">
        <title>A reference genome for the long-term kleptoplast-retaining sea slug Elysia crispata morphotype clarki.</title>
        <authorList>
            <person name="Eastman K.E."/>
            <person name="Pendleton A.L."/>
            <person name="Shaikh M.A."/>
            <person name="Suttiyut T."/>
            <person name="Ogas R."/>
            <person name="Tomko P."/>
            <person name="Gavelis G."/>
            <person name="Widhalm J.R."/>
            <person name="Wisecaver J.H."/>
        </authorList>
    </citation>
    <scope>NUCLEOTIDE SEQUENCE</scope>
    <source>
        <strain evidence="2">ECLA1</strain>
    </source>
</reference>
<keyword evidence="3" id="KW-1185">Reference proteome</keyword>
<feature type="region of interest" description="Disordered" evidence="1">
    <location>
        <begin position="24"/>
        <end position="44"/>
    </location>
</feature>
<evidence type="ECO:0000313" key="2">
    <source>
        <dbReference type="EMBL" id="KAK3799432.1"/>
    </source>
</evidence>
<accession>A0AAE1B4J0</accession>
<dbReference type="Proteomes" id="UP001283361">
    <property type="component" value="Unassembled WGS sequence"/>
</dbReference>
<evidence type="ECO:0000313" key="3">
    <source>
        <dbReference type="Proteomes" id="UP001283361"/>
    </source>
</evidence>